<keyword evidence="2" id="KW-1185">Reference proteome</keyword>
<organism evidence="1 2">
    <name type="scientific">Lentinus brumalis</name>
    <dbReference type="NCBI Taxonomy" id="2498619"/>
    <lineage>
        <taxon>Eukaryota</taxon>
        <taxon>Fungi</taxon>
        <taxon>Dikarya</taxon>
        <taxon>Basidiomycota</taxon>
        <taxon>Agaricomycotina</taxon>
        <taxon>Agaricomycetes</taxon>
        <taxon>Polyporales</taxon>
        <taxon>Polyporaceae</taxon>
        <taxon>Lentinus</taxon>
    </lineage>
</organism>
<accession>A0A371CSC1</accession>
<reference evidence="1 2" key="1">
    <citation type="journal article" date="2018" name="Biotechnol. Biofuels">
        <title>Integrative visual omics of the white-rot fungus Polyporus brumalis exposes the biotechnological potential of its oxidative enzymes for delignifying raw plant biomass.</title>
        <authorList>
            <person name="Miyauchi S."/>
            <person name="Rancon A."/>
            <person name="Drula E."/>
            <person name="Hage H."/>
            <person name="Chaduli D."/>
            <person name="Favel A."/>
            <person name="Grisel S."/>
            <person name="Henrissat B."/>
            <person name="Herpoel-Gimbert I."/>
            <person name="Ruiz-Duenas F.J."/>
            <person name="Chevret D."/>
            <person name="Hainaut M."/>
            <person name="Lin J."/>
            <person name="Wang M."/>
            <person name="Pangilinan J."/>
            <person name="Lipzen A."/>
            <person name="Lesage-Meessen L."/>
            <person name="Navarro D."/>
            <person name="Riley R."/>
            <person name="Grigoriev I.V."/>
            <person name="Zhou S."/>
            <person name="Raouche S."/>
            <person name="Rosso M.N."/>
        </authorList>
    </citation>
    <scope>NUCLEOTIDE SEQUENCE [LARGE SCALE GENOMIC DNA]</scope>
    <source>
        <strain evidence="1 2">BRFM 1820</strain>
    </source>
</reference>
<gene>
    <name evidence="1" type="ORF">OH76DRAFT_1410404</name>
</gene>
<dbReference type="EMBL" id="KZ857469">
    <property type="protein sequence ID" value="RDX43190.1"/>
    <property type="molecule type" value="Genomic_DNA"/>
</dbReference>
<evidence type="ECO:0000313" key="2">
    <source>
        <dbReference type="Proteomes" id="UP000256964"/>
    </source>
</evidence>
<protein>
    <submittedName>
        <fullName evidence="1">Uncharacterized protein</fullName>
    </submittedName>
</protein>
<dbReference type="AlphaFoldDB" id="A0A371CSC1"/>
<evidence type="ECO:0000313" key="1">
    <source>
        <dbReference type="EMBL" id="RDX43190.1"/>
    </source>
</evidence>
<sequence>MPLSSDVVDVGNRVFDTYPFCEEEQHGVGIGRRDGYGTGGGKGHVWLPTEVVEEILEATWNSTISADERKSLLSAFARADPVLHGLLTRAATRFVILDVTGFNTDDLDLYAALADRAATEAGADVDSQPQLNSYYNIEVPGDDVLAFRADLFKNSDLRIEGLTGAGDQPHRHRNVSDPHRPTWGYVLVKLTNIIPDARSLTLAFSPFSLWLVAKQIVPALLFPTLRFFPSLRSVHFSVFFEVLNFASHSAAPPTVAQVTSLRLTHVPTCECSKRDSRPRRADGHLECCLAATLLECFPNLQHLHLENPVFLKMLYPPASLRTLTLDAPPVQRIEGREPFSSLLEYNLAAAVKRGFMAAPAAADRNEGDSEDRPRRRKIVVRTGAGEPFGWMAAQAACNEAEIELVQAVVYAEPDVRVDSVLELGAVKGSSAGSVLQSPTVLEAYSCFVSSSCNITARDKSLWRSV</sequence>
<proteinExistence type="predicted"/>
<dbReference type="OrthoDB" id="2754177at2759"/>
<name>A0A371CSC1_9APHY</name>
<dbReference type="Proteomes" id="UP000256964">
    <property type="component" value="Unassembled WGS sequence"/>
</dbReference>